<protein>
    <submittedName>
        <fullName evidence="1">Uncharacterized protein</fullName>
    </submittedName>
</protein>
<dbReference type="AlphaFoldDB" id="A0A1H0PMF3"/>
<evidence type="ECO:0000313" key="1">
    <source>
        <dbReference type="EMBL" id="SDP06292.1"/>
    </source>
</evidence>
<dbReference type="RefSeq" id="WP_090476835.1">
    <property type="nucleotide sequence ID" value="NZ_LT629710.1"/>
</dbReference>
<organism evidence="1 2">
    <name type="scientific">Nakamurella panacisegetis</name>
    <dbReference type="NCBI Taxonomy" id="1090615"/>
    <lineage>
        <taxon>Bacteria</taxon>
        <taxon>Bacillati</taxon>
        <taxon>Actinomycetota</taxon>
        <taxon>Actinomycetes</taxon>
        <taxon>Nakamurellales</taxon>
        <taxon>Nakamurellaceae</taxon>
        <taxon>Nakamurella</taxon>
    </lineage>
</organism>
<accession>A0A1H0PMF3</accession>
<dbReference type="EMBL" id="LT629710">
    <property type="protein sequence ID" value="SDP06292.1"/>
    <property type="molecule type" value="Genomic_DNA"/>
</dbReference>
<sequence length="106" mass="11356">MVSQARRILDTVEPSCPDFYLVLAGPKSSASTSSGGIRPWCVDNVYLFGAKALAADRADRGQKAGVASSVRNELWSAAEIFPQRTGRVVLTEAQRLILGQFSSAVL</sequence>
<reference evidence="1 2" key="1">
    <citation type="submission" date="2016-10" db="EMBL/GenBank/DDBJ databases">
        <authorList>
            <person name="de Groot N.N."/>
        </authorList>
    </citation>
    <scope>NUCLEOTIDE SEQUENCE [LARGE SCALE GENOMIC DNA]</scope>
    <source>
        <strain evidence="2">P4-7,KCTC 19426,CECT 7604</strain>
    </source>
</reference>
<dbReference type="Proteomes" id="UP000198741">
    <property type="component" value="Chromosome I"/>
</dbReference>
<gene>
    <name evidence="1" type="ORF">SAMN04515671_2844</name>
</gene>
<keyword evidence="2" id="KW-1185">Reference proteome</keyword>
<evidence type="ECO:0000313" key="2">
    <source>
        <dbReference type="Proteomes" id="UP000198741"/>
    </source>
</evidence>
<proteinExistence type="predicted"/>
<name>A0A1H0PMF3_9ACTN</name>
<dbReference type="OrthoDB" id="2989189at2"/>